<comment type="caution">
    <text evidence="1">The sequence shown here is derived from an EMBL/GenBank/DDBJ whole genome shotgun (WGS) entry which is preliminary data.</text>
</comment>
<dbReference type="EMBL" id="ASHL01000001">
    <property type="protein sequence ID" value="EPD13994.1"/>
    <property type="molecule type" value="Genomic_DNA"/>
</dbReference>
<evidence type="ECO:0000313" key="2">
    <source>
        <dbReference type="Proteomes" id="UP000015462"/>
    </source>
</evidence>
<keyword evidence="2" id="KW-1185">Reference proteome</keyword>
<accession>A0AB33Z3N9</accession>
<sequence>MSALQSESEGSKQRADSEASKRVFLPHLSVVLTGLESPQRANVEAYITKQFYKNHAAQIKSFLPYLLSAETKKNITSVLGFYPAEIDNPMFLEQYLDDKAELVISRLINLNVDRQKIAEIGNLTSSYPSTSKMLFVLIVSTLYQLDIDWALFTATKQVQSMISELDIGCIDICDAQAESLAFDSGSWGSYYKNQPKVIAGDIKKAYAILKSHPVSGFVMTNYQSTIDQLVLRVSLDR</sequence>
<dbReference type="InterPro" id="IPR022050">
    <property type="entry name" value="T_hemolysin"/>
</dbReference>
<proteinExistence type="predicted"/>
<evidence type="ECO:0000313" key="1">
    <source>
        <dbReference type="EMBL" id="EPD13994.1"/>
    </source>
</evidence>
<gene>
    <name evidence="1" type="ORF">L196_00805</name>
</gene>
<reference evidence="1 2" key="1">
    <citation type="journal article" date="2013" name="Genome Announc.">
        <title>Genome Sequence of the Pyrene- and Fluoranthene-Degrading Bacterium Cycloclasticus sp. Strain PY97M.</title>
        <authorList>
            <person name="Cui Z."/>
            <person name="Xu G."/>
            <person name="Li Q."/>
            <person name="Gao W."/>
            <person name="Zheng L."/>
        </authorList>
    </citation>
    <scope>NUCLEOTIDE SEQUENCE [LARGE SCALE GENOMIC DNA]</scope>
    <source>
        <strain evidence="1 2">PY97M</strain>
    </source>
</reference>
<dbReference type="AlphaFoldDB" id="A0AB33Z3N9"/>
<dbReference type="Pfam" id="PF12261">
    <property type="entry name" value="T_hemolysin"/>
    <property type="match status" value="1"/>
</dbReference>
<dbReference type="Proteomes" id="UP000015462">
    <property type="component" value="Unassembled WGS sequence"/>
</dbReference>
<protein>
    <submittedName>
        <fullName evidence="1">Hemolysin delta-VPH</fullName>
    </submittedName>
</protein>
<organism evidence="1 2">
    <name type="scientific">Cycloclasticus pugetii</name>
    <dbReference type="NCBI Taxonomy" id="34068"/>
    <lineage>
        <taxon>Bacteria</taxon>
        <taxon>Pseudomonadati</taxon>
        <taxon>Pseudomonadota</taxon>
        <taxon>Gammaproteobacteria</taxon>
        <taxon>Thiotrichales</taxon>
        <taxon>Piscirickettsiaceae</taxon>
        <taxon>Cycloclasticus</taxon>
    </lineage>
</organism>
<name>A0AB33Z3N9_9GAMM</name>
<dbReference type="RefSeq" id="WP_016389570.1">
    <property type="nucleotide sequence ID" value="NZ_JARGOU010000009.1"/>
</dbReference>